<sequence length="359" mass="41487">MTEVIDSEASSIYRGCSFWSWFPWSSMSWKCLQEAERKLFAFVQSPYRTRYVNLGPVVEQEDKIWTLEVNTEKRETPVVLLHGFGAGIGLWCMNVDKISNNRRPVYAMDLLGFGRSSRPKFSTDPEQVEHQFVNAIEKWRSEIKLEKFILLGHSFGGYLATAYSLQHPERVHHLILADPWGFPEENKNIKSKIPWWAKGLFYALKSLNPLWPVRFAGPYGQWLVTNLRSDILKKFEPVLGEQSTVIGEYIFQCNSQRATGESAFTSLVTGFGWAKNPMIKRIHHLDKRVPITLIYGQNTWMDQSIGQKIKLERENNLVQVETIPNAGHHVFADQFEVFNNLVDKICKENVIEIESETKK</sequence>
<dbReference type="EnsemblMetazoa" id="XM_001951772.5">
    <property type="protein sequence ID" value="XP_001951807.1"/>
    <property type="gene ID" value="LOC100163788"/>
</dbReference>
<evidence type="ECO:0000256" key="11">
    <source>
        <dbReference type="ARBA" id="ARBA00022832"/>
    </source>
</evidence>
<evidence type="ECO:0000256" key="13">
    <source>
        <dbReference type="ARBA" id="ARBA00023315"/>
    </source>
</evidence>
<evidence type="ECO:0000256" key="4">
    <source>
        <dbReference type="ARBA" id="ARBA00004502"/>
    </source>
</evidence>
<dbReference type="GO" id="GO:0052689">
    <property type="term" value="F:carboxylic ester hydrolase activity"/>
    <property type="evidence" value="ECO:0007669"/>
    <property type="project" value="TreeGrafter"/>
</dbReference>
<dbReference type="SUPFAM" id="SSF53474">
    <property type="entry name" value="alpha/beta-Hydrolases"/>
    <property type="match status" value="1"/>
</dbReference>
<keyword evidence="7" id="KW-0444">Lipid biosynthesis</keyword>
<reference evidence="27" key="1">
    <citation type="submission" date="2010-06" db="EMBL/GenBank/DDBJ databases">
        <authorList>
            <person name="Jiang H."/>
            <person name="Abraham K."/>
            <person name="Ali S."/>
            <person name="Alsbrooks S.L."/>
            <person name="Anim B.N."/>
            <person name="Anosike U.S."/>
            <person name="Attaway T."/>
            <person name="Bandaranaike D.P."/>
            <person name="Battles P.K."/>
            <person name="Bell S.N."/>
            <person name="Bell A.V."/>
            <person name="Beltran B."/>
            <person name="Bickham C."/>
            <person name="Bustamante Y."/>
            <person name="Caleb T."/>
            <person name="Canada A."/>
            <person name="Cardenas V."/>
            <person name="Carter K."/>
            <person name="Chacko J."/>
            <person name="Chandrabose M.N."/>
            <person name="Chavez D."/>
            <person name="Chavez A."/>
            <person name="Chen L."/>
            <person name="Chu H.-S."/>
            <person name="Claassen K.J."/>
            <person name="Cockrell R."/>
            <person name="Collins M."/>
            <person name="Cooper J.A."/>
            <person name="Cree A."/>
            <person name="Curry S.M."/>
            <person name="Da Y."/>
            <person name="Dao M.D."/>
            <person name="Das B."/>
            <person name="Davila M.-L."/>
            <person name="Davy-Carroll L."/>
            <person name="Denson S."/>
            <person name="Dinh H."/>
            <person name="Ebong V.E."/>
            <person name="Edwards J.R."/>
            <person name="Egan A."/>
            <person name="El-Daye J."/>
            <person name="Escobedo L."/>
            <person name="Fernandez S."/>
            <person name="Fernando P.R."/>
            <person name="Flagg N."/>
            <person name="Forbes L.D."/>
            <person name="Fowler R.G."/>
            <person name="Fu Q."/>
            <person name="Gabisi R.A."/>
            <person name="Ganer J."/>
            <person name="Garbino Pronczuk A."/>
            <person name="Garcia R.M."/>
            <person name="Garner T."/>
            <person name="Garrett T.E."/>
            <person name="Gonzalez D.A."/>
            <person name="Hamid H."/>
            <person name="Hawkins E.S."/>
            <person name="Hirani K."/>
            <person name="Hogues M.E."/>
            <person name="Hollins B."/>
            <person name="Hsiao C.-H."/>
            <person name="Jabil R."/>
            <person name="James M.L."/>
            <person name="Jhangiani S.N."/>
            <person name="Johnson B."/>
            <person name="Johnson Q."/>
            <person name="Joshi V."/>
            <person name="Kalu J.B."/>
            <person name="Kam C."/>
            <person name="Kashfia A."/>
            <person name="Keebler J."/>
            <person name="Kisamo H."/>
            <person name="Kovar C.L."/>
            <person name="Lago L.A."/>
            <person name="Lai C.-Y."/>
            <person name="Laidlaw J."/>
            <person name="Lara F."/>
            <person name="Le T.-K."/>
            <person name="Lee S.L."/>
            <person name="Legall F.H."/>
            <person name="Lemon S.J."/>
            <person name="Lewis L.R."/>
            <person name="Li B."/>
            <person name="Liu Y."/>
            <person name="Liu Y.-S."/>
            <person name="Lopez J."/>
            <person name="Lozado R.J."/>
            <person name="Lu J."/>
            <person name="Madu R.C."/>
            <person name="Maheshwari M."/>
            <person name="Maheshwari R."/>
            <person name="Malloy K."/>
            <person name="Martinez E."/>
            <person name="Mathew T."/>
            <person name="Mercado I.C."/>
            <person name="Mercado C."/>
            <person name="Meyer B."/>
            <person name="Montgomery K."/>
            <person name="Morgan M.B."/>
            <person name="Munidasa M."/>
            <person name="Nazareth L.V."/>
            <person name="Nelson J."/>
            <person name="Ng B.M."/>
            <person name="Nguyen N.B."/>
            <person name="Nguyen P.Q."/>
            <person name="Nguyen T."/>
            <person name="Obregon M."/>
            <person name="Okwuonu G.O."/>
            <person name="Onwere C.G."/>
            <person name="Orozco G."/>
            <person name="Parra A."/>
            <person name="Patel S."/>
            <person name="Patil S."/>
            <person name="Perez A."/>
            <person name="Perez Y."/>
            <person name="Pham C."/>
            <person name="Primus E.L."/>
            <person name="Pu L.-L."/>
            <person name="Puazo M."/>
            <person name="Qin X."/>
            <person name="Quiroz J.B."/>
            <person name="Reese J."/>
            <person name="Richards S."/>
            <person name="Rives C.M."/>
            <person name="Robberts R."/>
            <person name="Ruiz S.J."/>
            <person name="Ruiz M.J."/>
            <person name="Santibanez J."/>
            <person name="Schneider B.W."/>
            <person name="Sisson I."/>
            <person name="Smith M."/>
            <person name="Sodergren E."/>
            <person name="Song X.-Z."/>
            <person name="Song B.B."/>
            <person name="Summersgill H."/>
            <person name="Thelus R."/>
            <person name="Thornton R.D."/>
            <person name="Trejos Z.Y."/>
            <person name="Usmani K."/>
            <person name="Vattathil S."/>
            <person name="Villasana D."/>
            <person name="Walker D.L."/>
            <person name="Wang S."/>
            <person name="Wang K."/>
            <person name="White C.S."/>
            <person name="Williams A.C."/>
            <person name="Williamson J."/>
            <person name="Wilson K."/>
            <person name="Woghiren I.O."/>
            <person name="Woodworth J.R."/>
            <person name="Worley K.C."/>
            <person name="Wright R.A."/>
            <person name="Wu W."/>
            <person name="Young L."/>
            <person name="Zhang L."/>
            <person name="Zhang J."/>
            <person name="Zhu Y."/>
            <person name="Muzny D.M."/>
            <person name="Weinstock G."/>
            <person name="Gibbs R.A."/>
        </authorList>
    </citation>
    <scope>NUCLEOTIDE SEQUENCE [LARGE SCALE GENOMIC DNA]</scope>
    <source>
        <strain evidence="27">LSR1</strain>
    </source>
</reference>
<comment type="function">
    <text evidence="18">Coenzyme A-dependent lysophosphatidic acid acyltransferase that catalyzes the transfer of an acyl group on a lysophosphatidic acid. Functions preferentially with 1-oleoyl-lysophosphatidic acid followed by 1-palmitoyl-lysophosphatidic acid, 1-stearoyl-lysophosphatidic acid and 1-arachidonoyl-lysophosphatidic acid as lipid acceptor. Functions preferentially with arachidonoyl-CoA followed by oleoyl-CoA as acyl group donors. Functions in phosphatidic acid biosynthesis. May regulate the cellular storage of triacylglycerol through activation of the phospholipase PNPLA2. Involved in keratinocyte differentiation. Regulates lipid droplet fusion.</text>
</comment>
<keyword evidence="12" id="KW-0443">Lipid metabolism</keyword>
<keyword evidence="10" id="KW-0221">Differentiation</keyword>
<evidence type="ECO:0000256" key="5">
    <source>
        <dbReference type="ARBA" id="ARBA00013211"/>
    </source>
</evidence>
<comment type="catalytic activity">
    <reaction evidence="24">
        <text>1-(9Z-octadecenoyl)-sn-glycero-3-phosphate + (9Z)-octadecenoyl-CoA = 1,2-di-(9Z-octadecenoyl)-sn-glycero-3-phosphate + CoA</text>
        <dbReference type="Rhea" id="RHEA:37131"/>
        <dbReference type="ChEBI" id="CHEBI:57287"/>
        <dbReference type="ChEBI" id="CHEBI:57387"/>
        <dbReference type="ChEBI" id="CHEBI:74544"/>
        <dbReference type="ChEBI" id="CHEBI:74546"/>
    </reaction>
    <physiologicalReaction direction="left-to-right" evidence="24">
        <dbReference type="Rhea" id="RHEA:37132"/>
    </physiologicalReaction>
</comment>
<reference evidence="26" key="2">
    <citation type="submission" date="2022-06" db="UniProtKB">
        <authorList>
            <consortium name="EnsemblMetazoa"/>
        </authorList>
    </citation>
    <scope>IDENTIFICATION</scope>
</reference>
<comment type="catalytic activity">
    <reaction evidence="14">
        <text>1-(9Z-octadecenoyl)-sn-glycero-3-phosphate + octadecanoyl-CoA = 1-(9Z-octadecenoyl)-2-octadecanoyl-sn-glycero-3-phosphate + CoA</text>
        <dbReference type="Rhea" id="RHEA:37147"/>
        <dbReference type="ChEBI" id="CHEBI:57287"/>
        <dbReference type="ChEBI" id="CHEBI:57394"/>
        <dbReference type="ChEBI" id="CHEBI:74544"/>
        <dbReference type="ChEBI" id="CHEBI:74552"/>
    </reaction>
    <physiologicalReaction direction="left-to-right" evidence="14">
        <dbReference type="Rhea" id="RHEA:37148"/>
    </physiologicalReaction>
</comment>
<comment type="catalytic activity">
    <reaction evidence="1">
        <text>a 1-acyl-sn-glycero-3-phosphate + an acyl-CoA = a 1,2-diacyl-sn-glycero-3-phosphate + CoA</text>
        <dbReference type="Rhea" id="RHEA:19709"/>
        <dbReference type="ChEBI" id="CHEBI:57287"/>
        <dbReference type="ChEBI" id="CHEBI:57970"/>
        <dbReference type="ChEBI" id="CHEBI:58342"/>
        <dbReference type="ChEBI" id="CHEBI:58608"/>
        <dbReference type="EC" id="2.3.1.51"/>
    </reaction>
    <physiologicalReaction direction="left-to-right" evidence="1">
        <dbReference type="Rhea" id="RHEA:19710"/>
    </physiologicalReaction>
</comment>
<dbReference type="InterPro" id="IPR000073">
    <property type="entry name" value="AB_hydrolase_1"/>
</dbReference>
<dbReference type="Gene3D" id="3.40.50.1820">
    <property type="entry name" value="alpha/beta hydrolase"/>
    <property type="match status" value="1"/>
</dbReference>
<dbReference type="GO" id="GO:0005739">
    <property type="term" value="C:mitochondrion"/>
    <property type="evidence" value="ECO:0007669"/>
    <property type="project" value="TreeGrafter"/>
</dbReference>
<evidence type="ECO:0000256" key="24">
    <source>
        <dbReference type="ARBA" id="ARBA00049561"/>
    </source>
</evidence>
<keyword evidence="13" id="KW-0012">Acyltransferase</keyword>
<evidence type="ECO:0000256" key="18">
    <source>
        <dbReference type="ARBA" id="ARBA00045357"/>
    </source>
</evidence>
<dbReference type="OMA" id="AFHSMMQ"/>
<comment type="catalytic activity">
    <reaction evidence="22">
        <text>1-(5Z,8Z,11Z,14Z-eicosatetraenoyl)-sn-glycero-3-phosphate + (9Z)-octadecenoyl-CoA = 1-(5Z,8Z,11Z,14Z)-eicosatetraenoyl-2-(9Z)-octadecenoyl-sn-glycero-3-phosphate + CoA</text>
        <dbReference type="Rhea" id="RHEA:37455"/>
        <dbReference type="ChEBI" id="CHEBI:57287"/>
        <dbReference type="ChEBI" id="CHEBI:57387"/>
        <dbReference type="ChEBI" id="CHEBI:74938"/>
        <dbReference type="ChEBI" id="CHEBI:74941"/>
    </reaction>
    <physiologicalReaction direction="left-to-right" evidence="22">
        <dbReference type="Rhea" id="RHEA:37456"/>
    </physiologicalReaction>
</comment>
<dbReference type="GO" id="GO:0055088">
    <property type="term" value="P:lipid homeostasis"/>
    <property type="evidence" value="ECO:0007669"/>
    <property type="project" value="TreeGrafter"/>
</dbReference>
<dbReference type="Pfam" id="PF00561">
    <property type="entry name" value="Abhydrolase_1"/>
    <property type="match status" value="1"/>
</dbReference>
<dbReference type="PANTHER" id="PTHR42886">
    <property type="entry name" value="RE40534P-RELATED"/>
    <property type="match status" value="1"/>
</dbReference>
<dbReference type="GeneID" id="100163788"/>
<dbReference type="GO" id="GO:0005811">
    <property type="term" value="C:lipid droplet"/>
    <property type="evidence" value="ECO:0007669"/>
    <property type="project" value="UniProtKB-SubCell"/>
</dbReference>
<proteinExistence type="inferred from homology"/>
<organism evidence="26 27">
    <name type="scientific">Acyrthosiphon pisum</name>
    <name type="common">Pea aphid</name>
    <dbReference type="NCBI Taxonomy" id="7029"/>
    <lineage>
        <taxon>Eukaryota</taxon>
        <taxon>Metazoa</taxon>
        <taxon>Ecdysozoa</taxon>
        <taxon>Arthropoda</taxon>
        <taxon>Hexapoda</taxon>
        <taxon>Insecta</taxon>
        <taxon>Pterygota</taxon>
        <taxon>Neoptera</taxon>
        <taxon>Paraneoptera</taxon>
        <taxon>Hemiptera</taxon>
        <taxon>Sternorrhyncha</taxon>
        <taxon>Aphidomorpha</taxon>
        <taxon>Aphidoidea</taxon>
        <taxon>Aphididae</taxon>
        <taxon>Macrosiphini</taxon>
        <taxon>Acyrthosiphon</taxon>
    </lineage>
</organism>
<protein>
    <recommendedName>
        <fullName evidence="16">1-acylglycerol-3-phosphate O-acyltransferase ABHD5</fullName>
        <ecNumber evidence="5">2.3.1.51</ecNumber>
    </recommendedName>
    <alternativeName>
        <fullName evidence="17">Abhydrolase domain-containing protein 5</fullName>
    </alternativeName>
</protein>
<evidence type="ECO:0000256" key="3">
    <source>
        <dbReference type="ARBA" id="ARBA00004496"/>
    </source>
</evidence>
<feature type="domain" description="AB hydrolase-1" evidence="25">
    <location>
        <begin position="77"/>
        <end position="333"/>
    </location>
</feature>
<evidence type="ECO:0000256" key="1">
    <source>
        <dbReference type="ARBA" id="ARBA00000300"/>
    </source>
</evidence>
<comment type="catalytic activity">
    <reaction evidence="23">
        <text>1-(9Z-octadecenoyl)-sn-glycero-3-phosphate + (5Z,8Z,11Z,14Z)-eicosatetraenoyl-CoA = 1-(9Z)-octadecenoyl-2-(5Z,8Z,11Z,14Z)-eicosatetraenoyl-sn-glycero-3-phosphate + CoA</text>
        <dbReference type="Rhea" id="RHEA:37443"/>
        <dbReference type="ChEBI" id="CHEBI:57287"/>
        <dbReference type="ChEBI" id="CHEBI:57368"/>
        <dbReference type="ChEBI" id="CHEBI:74544"/>
        <dbReference type="ChEBI" id="CHEBI:74928"/>
    </reaction>
    <physiologicalReaction direction="left-to-right" evidence="23">
        <dbReference type="Rhea" id="RHEA:37444"/>
    </physiologicalReaction>
</comment>
<name>A0A8R1W7I2_ACYPI</name>
<dbReference type="GO" id="GO:0006631">
    <property type="term" value="P:fatty acid metabolic process"/>
    <property type="evidence" value="ECO:0007669"/>
    <property type="project" value="UniProtKB-KW"/>
</dbReference>
<evidence type="ECO:0000256" key="14">
    <source>
        <dbReference type="ARBA" id="ARBA00036296"/>
    </source>
</evidence>
<keyword evidence="9" id="KW-0808">Transferase</keyword>
<dbReference type="AlphaFoldDB" id="A0A8R1W7I2"/>
<dbReference type="GO" id="GO:0003841">
    <property type="term" value="F:1-acylglycerol-3-phosphate O-acyltransferase activity"/>
    <property type="evidence" value="ECO:0007669"/>
    <property type="project" value="UniProtKB-EC"/>
</dbReference>
<keyword evidence="6" id="KW-0963">Cytoplasm</keyword>
<keyword evidence="27" id="KW-1185">Reference proteome</keyword>
<dbReference type="PANTHER" id="PTHR42886:SF29">
    <property type="entry name" value="PUMMELIG, ISOFORM A"/>
    <property type="match status" value="1"/>
</dbReference>
<evidence type="ECO:0000256" key="17">
    <source>
        <dbReference type="ARBA" id="ARBA00042413"/>
    </source>
</evidence>
<evidence type="ECO:0000313" key="26">
    <source>
        <dbReference type="EnsemblMetazoa" id="XP_001951807.1"/>
    </source>
</evidence>
<evidence type="ECO:0000256" key="20">
    <source>
        <dbReference type="ARBA" id="ARBA00047543"/>
    </source>
</evidence>
<evidence type="ECO:0000256" key="2">
    <source>
        <dbReference type="ARBA" id="ARBA00000816"/>
    </source>
</evidence>
<evidence type="ECO:0000256" key="16">
    <source>
        <dbReference type="ARBA" id="ARBA00040731"/>
    </source>
</evidence>
<dbReference type="PRINTS" id="PR00111">
    <property type="entry name" value="ABHYDROLASE"/>
</dbReference>
<comment type="catalytic activity">
    <reaction evidence="20">
        <text>1-octadecanoyl-sn-glycero-3-phosphate + (9Z)-octadecenoyl-CoA = 1-octadecanoyl-2-(9Z-octadecenoyl)-sn-glycero-3-phosphate + CoA</text>
        <dbReference type="Rhea" id="RHEA:37163"/>
        <dbReference type="ChEBI" id="CHEBI:57287"/>
        <dbReference type="ChEBI" id="CHEBI:57387"/>
        <dbReference type="ChEBI" id="CHEBI:74560"/>
        <dbReference type="ChEBI" id="CHEBI:74565"/>
    </reaction>
    <physiologicalReaction direction="left-to-right" evidence="20">
        <dbReference type="Rhea" id="RHEA:37164"/>
    </physiologicalReaction>
</comment>
<comment type="catalytic activity">
    <reaction evidence="2">
        <text>1-(9Z-octadecenoyl)-sn-glycero-3-phosphate + hexadecanoyl-CoA = 1-(9Z)-octadecenoyl-2-hexadecanoyl-sn-glycero-3-phosphate + CoA</text>
        <dbReference type="Rhea" id="RHEA:37143"/>
        <dbReference type="ChEBI" id="CHEBI:57287"/>
        <dbReference type="ChEBI" id="CHEBI:57379"/>
        <dbReference type="ChEBI" id="CHEBI:74544"/>
        <dbReference type="ChEBI" id="CHEBI:74551"/>
    </reaction>
    <physiologicalReaction direction="left-to-right" evidence="2">
        <dbReference type="Rhea" id="RHEA:37144"/>
    </physiologicalReaction>
</comment>
<dbReference type="EC" id="2.3.1.51" evidence="5"/>
<evidence type="ECO:0000256" key="12">
    <source>
        <dbReference type="ARBA" id="ARBA00023098"/>
    </source>
</evidence>
<dbReference type="OrthoDB" id="7457040at2759"/>
<evidence type="ECO:0000256" key="6">
    <source>
        <dbReference type="ARBA" id="ARBA00022490"/>
    </source>
</evidence>
<evidence type="ECO:0000256" key="15">
    <source>
        <dbReference type="ARBA" id="ARBA00038097"/>
    </source>
</evidence>
<dbReference type="KEGG" id="api:100163788"/>
<dbReference type="RefSeq" id="XP_001951807.1">
    <property type="nucleotide sequence ID" value="XM_001951772.4"/>
</dbReference>
<evidence type="ECO:0000256" key="8">
    <source>
        <dbReference type="ARBA" id="ARBA00022677"/>
    </source>
</evidence>
<evidence type="ECO:0000256" key="7">
    <source>
        <dbReference type="ARBA" id="ARBA00022516"/>
    </source>
</evidence>
<keyword evidence="8" id="KW-0551">Lipid droplet</keyword>
<dbReference type="InterPro" id="IPR029058">
    <property type="entry name" value="AB_hydrolase_fold"/>
</dbReference>
<dbReference type="GO" id="GO:0006654">
    <property type="term" value="P:phosphatidic acid biosynthetic process"/>
    <property type="evidence" value="ECO:0007669"/>
    <property type="project" value="TreeGrafter"/>
</dbReference>
<keyword evidence="11" id="KW-0276">Fatty acid metabolism</keyword>
<evidence type="ECO:0000256" key="23">
    <source>
        <dbReference type="ARBA" id="ARBA00048770"/>
    </source>
</evidence>
<comment type="subcellular location">
    <subcellularLocation>
        <location evidence="3">Cytoplasm</location>
    </subcellularLocation>
    <subcellularLocation>
        <location evidence="4">Lipid droplet</location>
    </subcellularLocation>
</comment>
<evidence type="ECO:0000256" key="22">
    <source>
        <dbReference type="ARBA" id="ARBA00048632"/>
    </source>
</evidence>
<dbReference type="Proteomes" id="UP000007819">
    <property type="component" value="Chromosome A2"/>
</dbReference>
<evidence type="ECO:0000256" key="9">
    <source>
        <dbReference type="ARBA" id="ARBA00022679"/>
    </source>
</evidence>
<evidence type="ECO:0000259" key="25">
    <source>
        <dbReference type="Pfam" id="PF00561"/>
    </source>
</evidence>
<comment type="similarity">
    <text evidence="15">Belongs to the peptidase S33 family. ABHD4/ABHD5 subfamily.</text>
</comment>
<dbReference type="FunFam" id="3.40.50.1820:FF:000019">
    <property type="entry name" value="1-acylglycerol-3-phosphate O-acyltransferase ABHD5"/>
    <property type="match status" value="1"/>
</dbReference>
<evidence type="ECO:0000256" key="21">
    <source>
        <dbReference type="ARBA" id="ARBA00047849"/>
    </source>
</evidence>
<evidence type="ECO:0000256" key="10">
    <source>
        <dbReference type="ARBA" id="ARBA00022782"/>
    </source>
</evidence>
<comment type="catalytic activity">
    <reaction evidence="21">
        <text>eicosanoyl-CoA + 1-(9Z-octadecenoyl)-sn-glycero-3-phosphate = 1-(9Z)-octadecenoyl-2-eicosanoyl-sn-glycero-3-phosphate + CoA</text>
        <dbReference type="Rhea" id="RHEA:37451"/>
        <dbReference type="ChEBI" id="CHEBI:57287"/>
        <dbReference type="ChEBI" id="CHEBI:57380"/>
        <dbReference type="ChEBI" id="CHEBI:74544"/>
        <dbReference type="ChEBI" id="CHEBI:74937"/>
    </reaction>
    <physiologicalReaction direction="left-to-right" evidence="21">
        <dbReference type="Rhea" id="RHEA:37452"/>
    </physiologicalReaction>
</comment>
<comment type="catalytic activity">
    <reaction evidence="19">
        <text>1-hexadecanoyl-sn-glycero-3-phosphate + (9Z)-octadecenoyl-CoA = 1-hexadecanoyl-2-(9Z-octadecenoyl)-sn-glycero-3-phosphate + CoA</text>
        <dbReference type="Rhea" id="RHEA:33187"/>
        <dbReference type="ChEBI" id="CHEBI:57287"/>
        <dbReference type="ChEBI" id="CHEBI:57387"/>
        <dbReference type="ChEBI" id="CHEBI:57518"/>
        <dbReference type="ChEBI" id="CHEBI:64839"/>
    </reaction>
    <physiologicalReaction direction="left-to-right" evidence="19">
        <dbReference type="Rhea" id="RHEA:33188"/>
    </physiologicalReaction>
</comment>
<dbReference type="GO" id="GO:0030154">
    <property type="term" value="P:cell differentiation"/>
    <property type="evidence" value="ECO:0007669"/>
    <property type="project" value="UniProtKB-KW"/>
</dbReference>
<evidence type="ECO:0000256" key="19">
    <source>
        <dbReference type="ARBA" id="ARBA00047525"/>
    </source>
</evidence>
<evidence type="ECO:0000313" key="27">
    <source>
        <dbReference type="Proteomes" id="UP000007819"/>
    </source>
</evidence>
<accession>A0A8R1W7I2</accession>